<organism evidence="1 2">
    <name type="scientific">Clydaea vesicula</name>
    <dbReference type="NCBI Taxonomy" id="447962"/>
    <lineage>
        <taxon>Eukaryota</taxon>
        <taxon>Fungi</taxon>
        <taxon>Fungi incertae sedis</taxon>
        <taxon>Chytridiomycota</taxon>
        <taxon>Chytridiomycota incertae sedis</taxon>
        <taxon>Chytridiomycetes</taxon>
        <taxon>Lobulomycetales</taxon>
        <taxon>Lobulomycetaceae</taxon>
        <taxon>Clydaea</taxon>
    </lineage>
</organism>
<reference evidence="1" key="1">
    <citation type="submission" date="2020-05" db="EMBL/GenBank/DDBJ databases">
        <title>Phylogenomic resolution of chytrid fungi.</title>
        <authorList>
            <person name="Stajich J.E."/>
            <person name="Amses K."/>
            <person name="Simmons R."/>
            <person name="Seto K."/>
            <person name="Myers J."/>
            <person name="Bonds A."/>
            <person name="Quandt C.A."/>
            <person name="Barry K."/>
            <person name="Liu P."/>
            <person name="Grigoriev I."/>
            <person name="Longcore J.E."/>
            <person name="James T.Y."/>
        </authorList>
    </citation>
    <scope>NUCLEOTIDE SEQUENCE</scope>
    <source>
        <strain evidence="1">JEL0476</strain>
    </source>
</reference>
<name>A0AAD5U885_9FUNG</name>
<dbReference type="Proteomes" id="UP001211065">
    <property type="component" value="Unassembled WGS sequence"/>
</dbReference>
<dbReference type="AlphaFoldDB" id="A0AAD5U885"/>
<evidence type="ECO:0000313" key="2">
    <source>
        <dbReference type="Proteomes" id="UP001211065"/>
    </source>
</evidence>
<evidence type="ECO:0000313" key="1">
    <source>
        <dbReference type="EMBL" id="KAJ3226906.1"/>
    </source>
</evidence>
<protein>
    <submittedName>
        <fullName evidence="1">Uncharacterized protein</fullName>
    </submittedName>
</protein>
<dbReference type="EMBL" id="JADGJW010000026">
    <property type="protein sequence ID" value="KAJ3226906.1"/>
    <property type="molecule type" value="Genomic_DNA"/>
</dbReference>
<proteinExistence type="predicted"/>
<accession>A0AAD5U885</accession>
<comment type="caution">
    <text evidence="1">The sequence shown here is derived from an EMBL/GenBank/DDBJ whole genome shotgun (WGS) entry which is preliminary data.</text>
</comment>
<sequence>MNRSYHRQNTITEEERAAEPREFFHENFLRGRADLLKLIERKLPNQAYLKMQKKLEVNKGKNFSPKTIASITPQASFNSLNFNNDVDFKEEEELSIKDLVSLNKSLEYRVNYLEDKIEEINEKLYRKLKNENYNRFGEERHNESYYARSNSENKFKNQKKIVLNEYNIDEMKEQTVERAVGEVESPAKEYQVNKTLPYYRHRDDTILTAETLTKSYKTSRFDFGGWGES</sequence>
<keyword evidence="2" id="KW-1185">Reference proteome</keyword>
<gene>
    <name evidence="1" type="ORF">HK099_003858</name>
</gene>